<gene>
    <name evidence="3" type="ORF">BU24DRAFT_280615</name>
</gene>
<evidence type="ECO:0000256" key="1">
    <source>
        <dbReference type="SAM" id="MobiDB-lite"/>
    </source>
</evidence>
<feature type="compositionally biased region" description="Polar residues" evidence="1">
    <location>
        <begin position="47"/>
        <end position="56"/>
    </location>
</feature>
<evidence type="ECO:0000256" key="2">
    <source>
        <dbReference type="SAM" id="Phobius"/>
    </source>
</evidence>
<reference evidence="3" key="1">
    <citation type="journal article" date="2020" name="Stud. Mycol.">
        <title>101 Dothideomycetes genomes: a test case for predicting lifestyles and emergence of pathogens.</title>
        <authorList>
            <person name="Haridas S."/>
            <person name="Albert R."/>
            <person name="Binder M."/>
            <person name="Bloem J."/>
            <person name="Labutti K."/>
            <person name="Salamov A."/>
            <person name="Andreopoulos B."/>
            <person name="Baker S."/>
            <person name="Barry K."/>
            <person name="Bills G."/>
            <person name="Bluhm B."/>
            <person name="Cannon C."/>
            <person name="Castanera R."/>
            <person name="Culley D."/>
            <person name="Daum C."/>
            <person name="Ezra D."/>
            <person name="Gonzalez J."/>
            <person name="Henrissat B."/>
            <person name="Kuo A."/>
            <person name="Liang C."/>
            <person name="Lipzen A."/>
            <person name="Lutzoni F."/>
            <person name="Magnuson J."/>
            <person name="Mondo S."/>
            <person name="Nolan M."/>
            <person name="Ohm R."/>
            <person name="Pangilinan J."/>
            <person name="Park H.-J."/>
            <person name="Ramirez L."/>
            <person name="Alfaro M."/>
            <person name="Sun H."/>
            <person name="Tritt A."/>
            <person name="Yoshinaga Y."/>
            <person name="Zwiers L.-H."/>
            <person name="Turgeon B."/>
            <person name="Goodwin S."/>
            <person name="Spatafora J."/>
            <person name="Crous P."/>
            <person name="Grigoriev I."/>
        </authorList>
    </citation>
    <scope>NUCLEOTIDE SEQUENCE</scope>
    <source>
        <strain evidence="3">CBS 175.79</strain>
    </source>
</reference>
<feature type="transmembrane region" description="Helical" evidence="2">
    <location>
        <begin position="74"/>
        <end position="100"/>
    </location>
</feature>
<keyword evidence="2" id="KW-1133">Transmembrane helix</keyword>
<dbReference type="AlphaFoldDB" id="A0A6A5XEY1"/>
<evidence type="ECO:0000313" key="3">
    <source>
        <dbReference type="EMBL" id="KAF2011411.1"/>
    </source>
</evidence>
<organism evidence="3 4">
    <name type="scientific">Aaosphaeria arxii CBS 175.79</name>
    <dbReference type="NCBI Taxonomy" id="1450172"/>
    <lineage>
        <taxon>Eukaryota</taxon>
        <taxon>Fungi</taxon>
        <taxon>Dikarya</taxon>
        <taxon>Ascomycota</taxon>
        <taxon>Pezizomycotina</taxon>
        <taxon>Dothideomycetes</taxon>
        <taxon>Pleosporomycetidae</taxon>
        <taxon>Pleosporales</taxon>
        <taxon>Pleosporales incertae sedis</taxon>
        <taxon>Aaosphaeria</taxon>
    </lineage>
</organism>
<protein>
    <submittedName>
        <fullName evidence="3">Uncharacterized protein</fullName>
    </submittedName>
</protein>
<evidence type="ECO:0000313" key="4">
    <source>
        <dbReference type="Proteomes" id="UP000799778"/>
    </source>
</evidence>
<accession>A0A6A5XEY1</accession>
<dbReference type="OrthoDB" id="10561479at2759"/>
<dbReference type="GeneID" id="54280104"/>
<keyword evidence="4" id="KW-1185">Reference proteome</keyword>
<keyword evidence="2" id="KW-0472">Membrane</keyword>
<sequence length="165" mass="17624">MAHSSYSLANSSTMRTVYRSSTQSANSSAITSHPVVATTSLQASPTTSGLLISESSPPVRANDSSSRLSSSHGFSTLAIVGVLAGTAFLLLCVLIIALLLRRHKRKEYKKMLERNTSSKTNSPSLSNGSMKGIVVTKSVESKVVPVQLEDLEAKSNRFSAQKIPR</sequence>
<dbReference type="RefSeq" id="XP_033379750.1">
    <property type="nucleotide sequence ID" value="XM_033522707.1"/>
</dbReference>
<keyword evidence="2" id="KW-0812">Transmembrane</keyword>
<feature type="region of interest" description="Disordered" evidence="1">
    <location>
        <begin position="47"/>
        <end position="71"/>
    </location>
</feature>
<dbReference type="CDD" id="cd12087">
    <property type="entry name" value="TM_EGFR-like"/>
    <property type="match status" value="1"/>
</dbReference>
<proteinExistence type="predicted"/>
<dbReference type="Proteomes" id="UP000799778">
    <property type="component" value="Unassembled WGS sequence"/>
</dbReference>
<dbReference type="EMBL" id="ML978074">
    <property type="protein sequence ID" value="KAF2011411.1"/>
    <property type="molecule type" value="Genomic_DNA"/>
</dbReference>
<name>A0A6A5XEY1_9PLEO</name>